<dbReference type="GO" id="GO:0003723">
    <property type="term" value="F:RNA binding"/>
    <property type="evidence" value="ECO:0007669"/>
    <property type="project" value="InterPro"/>
</dbReference>
<keyword evidence="7" id="KW-0158">Chromosome</keyword>
<evidence type="ECO:0000259" key="26">
    <source>
        <dbReference type="PROSITE" id="PS50250"/>
    </source>
</evidence>
<evidence type="ECO:0000256" key="21">
    <source>
        <dbReference type="ARBA" id="ARBA00038443"/>
    </source>
</evidence>
<feature type="region of interest" description="Disordered" evidence="25">
    <location>
        <begin position="1"/>
        <end position="154"/>
    </location>
</feature>
<keyword evidence="14" id="KW-0653">Protein transport</keyword>
<feature type="region of interest" description="Disordered" evidence="25">
    <location>
        <begin position="185"/>
        <end position="218"/>
    </location>
</feature>
<dbReference type="SMART" id="SM00360">
    <property type="entry name" value="RRM"/>
    <property type="match status" value="1"/>
</dbReference>
<evidence type="ECO:0000256" key="2">
    <source>
        <dbReference type="ARBA" id="ARBA00004496"/>
    </source>
</evidence>
<evidence type="ECO:0000256" key="13">
    <source>
        <dbReference type="ARBA" id="ARBA00022859"/>
    </source>
</evidence>
<dbReference type="PROSITE" id="PS50250">
    <property type="entry name" value="PCI"/>
    <property type="match status" value="1"/>
</dbReference>
<dbReference type="PANTHER" id="PTHR12436">
    <property type="entry name" value="80 KDA MCM3-ASSOCIATED PROTEIN"/>
    <property type="match status" value="1"/>
</dbReference>
<feature type="compositionally biased region" description="Polar residues" evidence="25">
    <location>
        <begin position="109"/>
        <end position="129"/>
    </location>
</feature>
<feature type="compositionally biased region" description="Low complexity" evidence="25">
    <location>
        <begin position="145"/>
        <end position="154"/>
    </location>
</feature>
<feature type="compositionally biased region" description="Polar residues" evidence="25">
    <location>
        <begin position="28"/>
        <end position="59"/>
    </location>
</feature>
<evidence type="ECO:0000256" key="25">
    <source>
        <dbReference type="SAM" id="MobiDB-lite"/>
    </source>
</evidence>
<evidence type="ECO:0000256" key="18">
    <source>
        <dbReference type="ARBA" id="ARBA00023132"/>
    </source>
</evidence>
<dbReference type="InterPro" id="IPR035979">
    <property type="entry name" value="RBD_domain_sf"/>
</dbReference>
<keyword evidence="12" id="KW-0509">mRNA transport</keyword>
<dbReference type="Pfam" id="PF00076">
    <property type="entry name" value="RRM_1"/>
    <property type="match status" value="1"/>
</dbReference>
<evidence type="ECO:0000256" key="20">
    <source>
        <dbReference type="ARBA" id="ARBA00023315"/>
    </source>
</evidence>
<evidence type="ECO:0000256" key="10">
    <source>
        <dbReference type="ARBA" id="ARBA00022553"/>
    </source>
</evidence>
<organism evidence="27 28">
    <name type="scientific">Mola mola</name>
    <name type="common">Ocean sunfish</name>
    <name type="synonym">Tetraodon mola</name>
    <dbReference type="NCBI Taxonomy" id="94237"/>
    <lineage>
        <taxon>Eukaryota</taxon>
        <taxon>Metazoa</taxon>
        <taxon>Chordata</taxon>
        <taxon>Craniata</taxon>
        <taxon>Vertebrata</taxon>
        <taxon>Euteleostomi</taxon>
        <taxon>Actinopterygii</taxon>
        <taxon>Neopterygii</taxon>
        <taxon>Teleostei</taxon>
        <taxon>Neoteleostei</taxon>
        <taxon>Acanthomorphata</taxon>
        <taxon>Eupercaria</taxon>
        <taxon>Tetraodontiformes</taxon>
        <taxon>Molidae</taxon>
        <taxon>Mola</taxon>
    </lineage>
</organism>
<dbReference type="GO" id="GO:0005654">
    <property type="term" value="C:nucleoplasm"/>
    <property type="evidence" value="ECO:0007669"/>
    <property type="project" value="UniProtKB-SubCell"/>
</dbReference>
<comment type="function">
    <text evidence="23">As a component of the TREX-2 complex, involved in the export of mRNAs to the cytoplasm through the nuclear pores. Through the acetylation of histones, affects the assembly of nucleosomes at immunoglobulin variable region genes and promotes the recruitment and positioning of transcription complex to favor DNA cytosine deaminase AICDA/AID targeting, hence promoting somatic hypermutations.</text>
</comment>
<dbReference type="InterPro" id="IPR045107">
    <property type="entry name" value="SAC3/GANP/THP3"/>
</dbReference>
<dbReference type="Proteomes" id="UP000261620">
    <property type="component" value="Unplaced"/>
</dbReference>
<dbReference type="InterPro" id="IPR000504">
    <property type="entry name" value="RRM_dom"/>
</dbReference>
<protein>
    <recommendedName>
        <fullName evidence="24">Germinal-center associated nuclear protein</fullName>
        <ecNumber evidence="5">2.3.1.48</ecNumber>
    </recommendedName>
</protein>
<evidence type="ECO:0000256" key="14">
    <source>
        <dbReference type="ARBA" id="ARBA00022927"/>
    </source>
</evidence>
<evidence type="ECO:0000256" key="6">
    <source>
        <dbReference type="ARBA" id="ARBA00022448"/>
    </source>
</evidence>
<feature type="compositionally biased region" description="Low complexity" evidence="25">
    <location>
        <begin position="64"/>
        <end position="78"/>
    </location>
</feature>
<evidence type="ECO:0000256" key="11">
    <source>
        <dbReference type="ARBA" id="ARBA00022679"/>
    </source>
</evidence>
<keyword evidence="13" id="KW-0391">Immunity</keyword>
<feature type="compositionally biased region" description="Low complexity" evidence="25">
    <location>
        <begin position="276"/>
        <end position="293"/>
    </location>
</feature>
<dbReference type="GO" id="GO:0006406">
    <property type="term" value="P:mRNA export from nucleus"/>
    <property type="evidence" value="ECO:0007669"/>
    <property type="project" value="TreeGrafter"/>
</dbReference>
<feature type="compositionally biased region" description="Polar residues" evidence="25">
    <location>
        <begin position="79"/>
        <end position="95"/>
    </location>
</feature>
<dbReference type="InterPro" id="IPR012677">
    <property type="entry name" value="Nucleotide-bd_a/b_plait_sf"/>
</dbReference>
<dbReference type="Gene3D" id="1.25.40.990">
    <property type="match status" value="1"/>
</dbReference>
<feature type="compositionally biased region" description="Basic and acidic residues" evidence="25">
    <location>
        <begin position="388"/>
        <end position="414"/>
    </location>
</feature>
<evidence type="ECO:0000313" key="28">
    <source>
        <dbReference type="Proteomes" id="UP000261620"/>
    </source>
</evidence>
<evidence type="ECO:0000256" key="8">
    <source>
        <dbReference type="ARBA" id="ARBA00022481"/>
    </source>
</evidence>
<evidence type="ECO:0000256" key="4">
    <source>
        <dbReference type="ARBA" id="ARBA00004642"/>
    </source>
</evidence>
<dbReference type="InterPro" id="IPR031907">
    <property type="entry name" value="MCM3AP_GANP"/>
</dbReference>
<evidence type="ECO:0000256" key="19">
    <source>
        <dbReference type="ARBA" id="ARBA00023242"/>
    </source>
</evidence>
<keyword evidence="8" id="KW-0488">Methylation</keyword>
<evidence type="ECO:0000256" key="24">
    <source>
        <dbReference type="ARBA" id="ARBA00069544"/>
    </source>
</evidence>
<dbReference type="GO" id="GO:0061733">
    <property type="term" value="F:protein-lysine-acetyltransferase activity"/>
    <property type="evidence" value="ECO:0007669"/>
    <property type="project" value="UniProtKB-EC"/>
</dbReference>
<feature type="region of interest" description="Disordered" evidence="25">
    <location>
        <begin position="330"/>
        <end position="415"/>
    </location>
</feature>
<feature type="compositionally biased region" description="Basic and acidic residues" evidence="25">
    <location>
        <begin position="307"/>
        <end position="317"/>
    </location>
</feature>
<dbReference type="Pfam" id="PF16766">
    <property type="entry name" value="CID_GANP"/>
    <property type="match status" value="1"/>
</dbReference>
<dbReference type="GO" id="GO:0002376">
    <property type="term" value="P:immune system process"/>
    <property type="evidence" value="ECO:0007669"/>
    <property type="project" value="UniProtKB-KW"/>
</dbReference>
<feature type="compositionally biased region" description="Polar residues" evidence="25">
    <location>
        <begin position="253"/>
        <end position="275"/>
    </location>
</feature>
<dbReference type="STRING" id="94237.ENSMMOP00000006473"/>
<sequence length="1596" mass="177287">MKSSVFQSLGQQNSSNQSQTGGFYQPPTFGQPSGNTIFGQTPAFGQSSTQPSLIPTVSQAPAFGQPSSGMCSSSFGSGATQTFGQTSGSNQNSVFGQAPRFGKQPLGFDQQTSGYGSSQMTSTSNSALGQPQPMGFGQSLFGQPSSTSVTTSVSGKAQNVTQSTGFGSSNFNFKPANKALFKPIFSASPEPANPQTTSMSSSLFGSKGSQTSSSIMSSSSSITTTTGFSLLPGAKSGPLGFSFSQPAAAPSISAHNNPLSTGNTSGPSNTLHIQASTSQPTTPSSFSFSVQPTEPQATHLFGPFGDTKAKADINSDDKVTNLEETNKFARLSKGTKRKEDPAVSSTGSEKPIIAEDFPAEADLPRQPSKRSLMRTHGPLGGLFGRALSDLRRDGTNPVRREATKETQVRREATKETQLQSMMWEETQTEVHTQSNVVSPTPVIVQERSRDVPEKSEESGETCRLHINSESLSGMSPTDCTTIQCRNVPAALNKKEIIEKHFGRFGKVRKVFCRPAKNLAIVHFDDHVSAAKAKKKGKVLQRHELLLLWQRKKQSKSYISPVKRSSLAKSLQFDTEPQKESYTETQSSECLIPSSLLHLIGRVAETAEDKYRLLEQRDKILRQGRAKRTDLDMSRVFVGTCPDMCPEKERFMRETRKQLSIYEVLPDTEMVDHSAAIKEYSRSSADQEEPLPHDLRPLPVLSMTMDYLVTQIMDQGHDNYRDWYDFVWNRTRGIRKDITQQRLCCPHTVSLIEKCTRFHVHCAHHLCEEHMSSFDAKINNENMTKCLQSLKEMYQDLATRQIYCSRESEFRQYSVLLKLNDGDILREVQQFREEVRNSPEVKFAVQAFAAVNSNNFVRFFKLVKGASYLASCLLHRYFNQVRAKALKAFNLAHTVGPRSTAFPLDDLVRMLMFHNIGEAADFIQQYGLNVNDDVVELSRTYQEPDLPLSQKKSDVILAKKTVLIGEVVNGGPLPNHPQHSLVCSFDSQNKYRGEGPMAEATPGQITGTHSIHVFYIFRQAVNEKADRVAKCTEQVCVSLVEETLTADIILIAFTLSVISFLICISRWRNVVAVRRQLKRQMRGFPAAPCCVDPRFKLKALAPSAPAQPSIADLTRGLVSLGNAGMLALSSTRSVCVKQCFHTRVEAVWAPLNLPALVTENFSSPPDRIFWKAILLLPSDHDSIKLLIAMPLLEFSIPQASRGPLTEESLSKIEEYHELHGTGALITLLPAMSIVQPEQDVPLLSALLQLKQLQKASTWHCPLPLVILVPGQNDRDTQIIEKALMLNTLVEEGLISEYMFLFIPETTSDLQGSKQLNQVMNWLLARAPPPIPLSCQTLVQLVETSLSREFSPRVYAQRQERAAAFLPPLDPAPVIQLYNAVLAHVADKVSSKELSRLSWPPCEFCQAETRDFVPPLGWNSVKHLDWLHKAVLSLQLPQWKQLSAAELCSSICRYAAQIPVSRRSQPLLMSRLENLLERVRLNCHCTQIPGSNLIATFSQIPWVDVLVICIDHKLKDWEVRGQPVCEGESINGEILVYFVTESLNGFKPPDEWTHAVRETHREKQQERQGELERQVLSSQEEELACRLKLHGMLNIVDD</sequence>
<keyword evidence="6" id="KW-0813">Transport</keyword>
<dbReference type="PANTHER" id="PTHR12436:SF3">
    <property type="entry name" value="GERMINAL-CENTER ASSOCIATED NUCLEAR PROTEIN"/>
    <property type="match status" value="1"/>
</dbReference>
<comment type="subcellular location">
    <subcellularLocation>
        <location evidence="1">Chromosome</location>
    </subcellularLocation>
    <subcellularLocation>
        <location evidence="2">Cytoplasm</location>
    </subcellularLocation>
    <subcellularLocation>
        <location evidence="3">Nucleus</location>
        <location evidence="3">Nuclear pore complex</location>
    </subcellularLocation>
    <subcellularLocation>
        <location evidence="4">Nucleus</location>
        <location evidence="4">Nucleoplasm</location>
    </subcellularLocation>
</comment>
<dbReference type="Gene3D" id="3.30.70.330">
    <property type="match status" value="1"/>
</dbReference>
<accession>A0A3Q3VXU9</accession>
<keyword evidence="9" id="KW-0963">Cytoplasm</keyword>
<dbReference type="SUPFAM" id="SSF54928">
    <property type="entry name" value="RNA-binding domain, RBD"/>
    <property type="match status" value="1"/>
</dbReference>
<evidence type="ECO:0000256" key="7">
    <source>
        <dbReference type="ARBA" id="ARBA00022454"/>
    </source>
</evidence>
<evidence type="ECO:0000256" key="23">
    <source>
        <dbReference type="ARBA" id="ARBA00055631"/>
    </source>
</evidence>
<dbReference type="InterPro" id="IPR031910">
    <property type="entry name" value="GANP_CID_dom"/>
</dbReference>
<feature type="compositionally biased region" description="Low complexity" evidence="25">
    <location>
        <begin position="195"/>
        <end position="218"/>
    </location>
</feature>
<feature type="region of interest" description="Disordered" evidence="25">
    <location>
        <begin position="252"/>
        <end position="317"/>
    </location>
</feature>
<name>A0A3Q3VXU9_MOLML</name>
<evidence type="ECO:0000313" key="27">
    <source>
        <dbReference type="Ensembl" id="ENSMMOP00000006473.1"/>
    </source>
</evidence>
<proteinExistence type="inferred from homology"/>
<feature type="domain" description="PCI" evidence="26">
    <location>
        <begin position="778"/>
        <end position="950"/>
    </location>
</feature>
<evidence type="ECO:0000256" key="3">
    <source>
        <dbReference type="ARBA" id="ARBA00004567"/>
    </source>
</evidence>
<evidence type="ECO:0000256" key="9">
    <source>
        <dbReference type="ARBA" id="ARBA00022490"/>
    </source>
</evidence>
<evidence type="ECO:0000256" key="15">
    <source>
        <dbReference type="ARBA" id="ARBA00022990"/>
    </source>
</evidence>
<keyword evidence="16" id="KW-0811">Translocation</keyword>
<keyword evidence="18" id="KW-0906">Nuclear pore complex</keyword>
<keyword evidence="20" id="KW-0012">Acyltransferase</keyword>
<reference evidence="27" key="2">
    <citation type="submission" date="2025-09" db="UniProtKB">
        <authorList>
            <consortium name="Ensembl"/>
        </authorList>
    </citation>
    <scope>IDENTIFICATION</scope>
</reference>
<dbReference type="GO" id="GO:0005737">
    <property type="term" value="C:cytoplasm"/>
    <property type="evidence" value="ECO:0007669"/>
    <property type="project" value="UniProtKB-SubCell"/>
</dbReference>
<feature type="compositionally biased region" description="Low complexity" evidence="25">
    <location>
        <begin position="7"/>
        <end position="19"/>
    </location>
</feature>
<comment type="catalytic activity">
    <reaction evidence="22">
        <text>L-lysyl-[histone] + acetyl-CoA = N(6)-acetyl-L-lysyl-[histone] + CoA + H(+)</text>
        <dbReference type="Rhea" id="RHEA:21992"/>
        <dbReference type="Rhea" id="RHEA-COMP:9845"/>
        <dbReference type="Rhea" id="RHEA-COMP:11338"/>
        <dbReference type="ChEBI" id="CHEBI:15378"/>
        <dbReference type="ChEBI" id="CHEBI:29969"/>
        <dbReference type="ChEBI" id="CHEBI:57287"/>
        <dbReference type="ChEBI" id="CHEBI:57288"/>
        <dbReference type="ChEBI" id="CHEBI:61930"/>
        <dbReference type="EC" id="2.3.1.48"/>
    </reaction>
    <physiologicalReaction direction="left-to-right" evidence="22">
        <dbReference type="Rhea" id="RHEA:21993"/>
    </physiologicalReaction>
</comment>
<dbReference type="Ensembl" id="ENSMMOT00000006589.1">
    <property type="protein sequence ID" value="ENSMMOP00000006473.1"/>
    <property type="gene ID" value="ENSMMOG00000005054.1"/>
</dbReference>
<evidence type="ECO:0000256" key="17">
    <source>
        <dbReference type="ARBA" id="ARBA00023054"/>
    </source>
</evidence>
<comment type="similarity">
    <text evidence="21">Belongs to the SAC3 family.</text>
</comment>
<evidence type="ECO:0000256" key="5">
    <source>
        <dbReference type="ARBA" id="ARBA00013184"/>
    </source>
</evidence>
<keyword evidence="17" id="KW-0175">Coiled coil</keyword>
<dbReference type="GO" id="GO:0005643">
    <property type="term" value="C:nuclear pore"/>
    <property type="evidence" value="ECO:0007669"/>
    <property type="project" value="UniProtKB-SubCell"/>
</dbReference>
<dbReference type="Pfam" id="PF03399">
    <property type="entry name" value="SAC3_GANP"/>
    <property type="match status" value="1"/>
</dbReference>
<keyword evidence="19" id="KW-0539">Nucleus</keyword>
<dbReference type="GO" id="GO:0015031">
    <property type="term" value="P:protein transport"/>
    <property type="evidence" value="ECO:0007669"/>
    <property type="project" value="UniProtKB-KW"/>
</dbReference>
<dbReference type="EC" id="2.3.1.48" evidence="5"/>
<dbReference type="GO" id="GO:0070390">
    <property type="term" value="C:transcription export complex 2"/>
    <property type="evidence" value="ECO:0007669"/>
    <property type="project" value="TreeGrafter"/>
</dbReference>
<dbReference type="GO" id="GO:0005694">
    <property type="term" value="C:chromosome"/>
    <property type="evidence" value="ECO:0007669"/>
    <property type="project" value="UniProtKB-SubCell"/>
</dbReference>
<evidence type="ECO:0000256" key="1">
    <source>
        <dbReference type="ARBA" id="ARBA00004286"/>
    </source>
</evidence>
<dbReference type="Pfam" id="PF16769">
    <property type="entry name" value="MCM3AP_GANP"/>
    <property type="match status" value="2"/>
</dbReference>
<dbReference type="FunFam" id="1.25.40.990:FF:000003">
    <property type="entry name" value="germinal-center associated nuclear protein isoform X2"/>
    <property type="match status" value="1"/>
</dbReference>
<reference evidence="27" key="1">
    <citation type="submission" date="2025-08" db="UniProtKB">
        <authorList>
            <consortium name="Ensembl"/>
        </authorList>
    </citation>
    <scope>IDENTIFICATION</scope>
</reference>
<dbReference type="InterPro" id="IPR005062">
    <property type="entry name" value="SAC3/GANP/THP3_conserved"/>
</dbReference>
<evidence type="ECO:0000256" key="16">
    <source>
        <dbReference type="ARBA" id="ARBA00023010"/>
    </source>
</evidence>
<dbReference type="InterPro" id="IPR000717">
    <property type="entry name" value="PCI_dom"/>
</dbReference>
<keyword evidence="11" id="KW-0808">Transferase</keyword>
<evidence type="ECO:0000256" key="22">
    <source>
        <dbReference type="ARBA" id="ARBA00048940"/>
    </source>
</evidence>
<keyword evidence="28" id="KW-1185">Reference proteome</keyword>
<dbReference type="Gene3D" id="6.10.250.1340">
    <property type="match status" value="1"/>
</dbReference>
<dbReference type="OMA" id="DMTIFWH"/>
<evidence type="ECO:0000256" key="12">
    <source>
        <dbReference type="ARBA" id="ARBA00022816"/>
    </source>
</evidence>
<keyword evidence="10" id="KW-0597">Phosphoprotein</keyword>
<keyword evidence="15" id="KW-0007">Acetylation</keyword>